<gene>
    <name evidence="2" type="ORF">F9278_02895</name>
</gene>
<dbReference type="KEGG" id="sphv:F9278_02895"/>
<proteinExistence type="predicted"/>
<name>A0A5P8JXW0_9ACTN</name>
<dbReference type="Proteomes" id="UP000327294">
    <property type="component" value="Chromosome"/>
</dbReference>
<organism evidence="2 3">
    <name type="scientific">Streptomyces phaeolivaceus</name>
    <dbReference type="NCBI Taxonomy" id="2653200"/>
    <lineage>
        <taxon>Bacteria</taxon>
        <taxon>Bacillati</taxon>
        <taxon>Actinomycetota</taxon>
        <taxon>Actinomycetes</taxon>
        <taxon>Kitasatosporales</taxon>
        <taxon>Streptomycetaceae</taxon>
        <taxon>Streptomyces</taxon>
    </lineage>
</organism>
<feature type="region of interest" description="Disordered" evidence="1">
    <location>
        <begin position="24"/>
        <end position="78"/>
    </location>
</feature>
<keyword evidence="3" id="KW-1185">Reference proteome</keyword>
<evidence type="ECO:0000313" key="2">
    <source>
        <dbReference type="EMBL" id="QFQ95308.1"/>
    </source>
</evidence>
<evidence type="ECO:0000256" key="1">
    <source>
        <dbReference type="SAM" id="MobiDB-lite"/>
    </source>
</evidence>
<accession>A0A5P8JXW0</accession>
<sequence>MGREGASSGTGGWGLVAQFPAPLKSRGCAPCSSGRKSRAQPAFSGARGTAREAPPDPHPTTHPPVRAAAASGPAPAPR</sequence>
<protein>
    <submittedName>
        <fullName evidence="2">Uncharacterized protein</fullName>
    </submittedName>
</protein>
<dbReference type="EMBL" id="CP045096">
    <property type="protein sequence ID" value="QFQ95308.1"/>
    <property type="molecule type" value="Genomic_DNA"/>
</dbReference>
<reference evidence="2 3" key="1">
    <citation type="submission" date="2019-10" db="EMBL/GenBank/DDBJ databases">
        <title>Streptomyces sp. strain GY16 isolated from leaves of Broussonetia papyrifera.</title>
        <authorList>
            <person name="Mo P."/>
        </authorList>
    </citation>
    <scope>NUCLEOTIDE SEQUENCE [LARGE SCALE GENOMIC DNA]</scope>
    <source>
        <strain evidence="2 3">GY16</strain>
    </source>
</reference>
<evidence type="ECO:0000313" key="3">
    <source>
        <dbReference type="Proteomes" id="UP000327294"/>
    </source>
</evidence>
<dbReference type="AlphaFoldDB" id="A0A5P8JXW0"/>
<feature type="compositionally biased region" description="Low complexity" evidence="1">
    <location>
        <begin position="63"/>
        <end position="78"/>
    </location>
</feature>